<protein>
    <recommendedName>
        <fullName evidence="3">DUF304 domain-containing protein</fullName>
    </recommendedName>
</protein>
<dbReference type="AlphaFoldDB" id="A0A383D4A7"/>
<dbReference type="EMBL" id="UINC01214244">
    <property type="protein sequence ID" value="SVE39387.1"/>
    <property type="molecule type" value="Genomic_DNA"/>
</dbReference>
<keyword evidence="1" id="KW-0812">Transmembrane</keyword>
<evidence type="ECO:0000313" key="2">
    <source>
        <dbReference type="EMBL" id="SVE39387.1"/>
    </source>
</evidence>
<reference evidence="2" key="1">
    <citation type="submission" date="2018-05" db="EMBL/GenBank/DDBJ databases">
        <authorList>
            <person name="Lanie J.A."/>
            <person name="Ng W.-L."/>
            <person name="Kazmierczak K.M."/>
            <person name="Andrzejewski T.M."/>
            <person name="Davidsen T.M."/>
            <person name="Wayne K.J."/>
            <person name="Tettelin H."/>
            <person name="Glass J.I."/>
            <person name="Rusch D."/>
            <person name="Podicherti R."/>
            <person name="Tsui H.-C.T."/>
            <person name="Winkler M.E."/>
        </authorList>
    </citation>
    <scope>NUCLEOTIDE SEQUENCE</scope>
</reference>
<feature type="transmembrane region" description="Helical" evidence="1">
    <location>
        <begin position="56"/>
        <end position="78"/>
    </location>
</feature>
<name>A0A383D4A7_9ZZZZ</name>
<accession>A0A383D4A7</accession>
<organism evidence="2">
    <name type="scientific">marine metagenome</name>
    <dbReference type="NCBI Taxonomy" id="408172"/>
    <lineage>
        <taxon>unclassified sequences</taxon>
        <taxon>metagenomes</taxon>
        <taxon>ecological metagenomes</taxon>
    </lineage>
</organism>
<keyword evidence="1" id="KW-0472">Membrane</keyword>
<evidence type="ECO:0000256" key="1">
    <source>
        <dbReference type="SAM" id="Phobius"/>
    </source>
</evidence>
<evidence type="ECO:0008006" key="3">
    <source>
        <dbReference type="Google" id="ProtNLM"/>
    </source>
</evidence>
<proteinExistence type="predicted"/>
<sequence>MKQPIAGVAPSQLDEVTTMAVWPTITGPPFRTLGCLLGRLYSINIGIGPILTIGNLFALLSIPLVLFLFVHTLVPGLCHRYRLTNRRVIVERKRLSWTADWAEEAAVSLDKFDEIDIQVVPGQHWFPAGDLIFRDGKTERLQLLGVSRPETFRQTCLKSGQSHVGVKRALGV</sequence>
<keyword evidence="1" id="KW-1133">Transmembrane helix</keyword>
<gene>
    <name evidence="2" type="ORF">METZ01_LOCUS492241</name>
</gene>